<accession>A0ACB8QSA4</accession>
<comment type="caution">
    <text evidence="1">The sequence shown here is derived from an EMBL/GenBank/DDBJ whole genome shotgun (WGS) entry which is preliminary data.</text>
</comment>
<dbReference type="EMBL" id="MU273501">
    <property type="protein sequence ID" value="KAI0034425.1"/>
    <property type="molecule type" value="Genomic_DNA"/>
</dbReference>
<keyword evidence="2" id="KW-1185">Reference proteome</keyword>
<dbReference type="Proteomes" id="UP000814128">
    <property type="component" value="Unassembled WGS sequence"/>
</dbReference>
<proteinExistence type="predicted"/>
<reference evidence="1" key="2">
    <citation type="journal article" date="2022" name="New Phytol.">
        <title>Evolutionary transition to the ectomycorrhizal habit in the genomes of a hyperdiverse lineage of mushroom-forming fungi.</title>
        <authorList>
            <person name="Looney B."/>
            <person name="Miyauchi S."/>
            <person name="Morin E."/>
            <person name="Drula E."/>
            <person name="Courty P.E."/>
            <person name="Kohler A."/>
            <person name="Kuo A."/>
            <person name="LaButti K."/>
            <person name="Pangilinan J."/>
            <person name="Lipzen A."/>
            <person name="Riley R."/>
            <person name="Andreopoulos W."/>
            <person name="He G."/>
            <person name="Johnson J."/>
            <person name="Nolan M."/>
            <person name="Tritt A."/>
            <person name="Barry K.W."/>
            <person name="Grigoriev I.V."/>
            <person name="Nagy L.G."/>
            <person name="Hibbett D."/>
            <person name="Henrissat B."/>
            <person name="Matheny P.B."/>
            <person name="Labbe J."/>
            <person name="Martin F.M."/>
        </authorList>
    </citation>
    <scope>NUCLEOTIDE SEQUENCE</scope>
    <source>
        <strain evidence="1">EC-137</strain>
    </source>
</reference>
<evidence type="ECO:0000313" key="1">
    <source>
        <dbReference type="EMBL" id="KAI0034425.1"/>
    </source>
</evidence>
<name>A0ACB8QSA4_9AGAM</name>
<evidence type="ECO:0000313" key="2">
    <source>
        <dbReference type="Proteomes" id="UP000814128"/>
    </source>
</evidence>
<reference evidence="1" key="1">
    <citation type="submission" date="2021-02" db="EMBL/GenBank/DDBJ databases">
        <authorList>
            <consortium name="DOE Joint Genome Institute"/>
            <person name="Ahrendt S."/>
            <person name="Looney B.P."/>
            <person name="Miyauchi S."/>
            <person name="Morin E."/>
            <person name="Drula E."/>
            <person name="Courty P.E."/>
            <person name="Chicoki N."/>
            <person name="Fauchery L."/>
            <person name="Kohler A."/>
            <person name="Kuo A."/>
            <person name="Labutti K."/>
            <person name="Pangilinan J."/>
            <person name="Lipzen A."/>
            <person name="Riley R."/>
            <person name="Andreopoulos W."/>
            <person name="He G."/>
            <person name="Johnson J."/>
            <person name="Barry K.W."/>
            <person name="Grigoriev I.V."/>
            <person name="Nagy L."/>
            <person name="Hibbett D."/>
            <person name="Henrissat B."/>
            <person name="Matheny P.B."/>
            <person name="Labbe J."/>
            <person name="Martin F."/>
        </authorList>
    </citation>
    <scope>NUCLEOTIDE SEQUENCE</scope>
    <source>
        <strain evidence="1">EC-137</strain>
    </source>
</reference>
<gene>
    <name evidence="1" type="ORF">K488DRAFT_84043</name>
</gene>
<sequence>MGYTILTLEQDNPCNTTIVDELKDIVYVVDTDLTDPSKPTTHIKGSDEKIIASWVWRDIRSDVLTYGNLPPVSASSWVSKSIVPFSDTATFRDHTQGREFKWTNLGAGMWPQLFGPSSKTEPVARFEPSRRDPSVGVLPARLFISDNVEYCQDEIVVSFLLLERRRRTHEADGAARADSIALSASYGGSARVR</sequence>
<protein>
    <submittedName>
        <fullName evidence="1">Uncharacterized protein</fullName>
    </submittedName>
</protein>
<organism evidence="1 2">
    <name type="scientific">Vararia minispora EC-137</name>
    <dbReference type="NCBI Taxonomy" id="1314806"/>
    <lineage>
        <taxon>Eukaryota</taxon>
        <taxon>Fungi</taxon>
        <taxon>Dikarya</taxon>
        <taxon>Basidiomycota</taxon>
        <taxon>Agaricomycotina</taxon>
        <taxon>Agaricomycetes</taxon>
        <taxon>Russulales</taxon>
        <taxon>Lachnocladiaceae</taxon>
        <taxon>Vararia</taxon>
    </lineage>
</organism>